<feature type="compositionally biased region" description="Low complexity" evidence="1">
    <location>
        <begin position="250"/>
        <end position="263"/>
    </location>
</feature>
<keyword evidence="4" id="KW-1185">Reference proteome</keyword>
<dbReference type="EMBL" id="SKBQ01000074">
    <property type="protein sequence ID" value="TPX08739.1"/>
    <property type="molecule type" value="Genomic_DNA"/>
</dbReference>
<evidence type="ECO:0000313" key="3">
    <source>
        <dbReference type="EMBL" id="TPX08739.1"/>
    </source>
</evidence>
<evidence type="ECO:0000256" key="1">
    <source>
        <dbReference type="SAM" id="MobiDB-lite"/>
    </source>
</evidence>
<dbReference type="GeneID" id="41977248"/>
<dbReference type="InParanoid" id="A0A507AUX5"/>
<feature type="compositionally biased region" description="Low complexity" evidence="1">
    <location>
        <begin position="400"/>
        <end position="419"/>
    </location>
</feature>
<sequence>MAPAIFSSVITHLSSRTPDAAALGPLAARAVLTARDGGKEPDPERGILHAGDINNNALFALFGIIGAAFVCLGIWFFFWARNGGFYFKENDWDDYKSTVLRRKGPNGTILSGATPSTQLGGGSVYKDVDDGSTEADNTTVVTATTDSTGLTGITGGVSDFAGREKRRRKREQKEREKERRREDKAREKAERKNREKTGRHVNEEGVLVDEHAEAEAKSHLRKYRHEKPARVGGINKEAEGSAWDGSTNPTHSTASATESTVTSDLMSNRERTPTSTPTKKSAGAGGIRKVYSSADRTAEREGERIRAEARRLQEKGRASKKAGTASNSAAGAAASGGGARRDFSWQRADDSAGLGRVEERPYSRGGTTVPGSWAESDVGVDRPDTSHGTKSYRCVIPGLSSSSAVESATASEAGSTAVSDFAYQDEKRKKRGGAGYRRNRNGME</sequence>
<feature type="transmembrane region" description="Helical" evidence="2">
    <location>
        <begin position="57"/>
        <end position="78"/>
    </location>
</feature>
<dbReference type="Proteomes" id="UP000319257">
    <property type="component" value="Unassembled WGS sequence"/>
</dbReference>
<keyword evidence="2" id="KW-1133">Transmembrane helix</keyword>
<name>A0A507AUX5_9PEZI</name>
<feature type="compositionally biased region" description="Basic and acidic residues" evidence="1">
    <location>
        <begin position="339"/>
        <end position="362"/>
    </location>
</feature>
<feature type="compositionally biased region" description="Basic and acidic residues" evidence="1">
    <location>
        <begin position="171"/>
        <end position="218"/>
    </location>
</feature>
<evidence type="ECO:0000256" key="2">
    <source>
        <dbReference type="SAM" id="Phobius"/>
    </source>
</evidence>
<organism evidence="3 4">
    <name type="scientific">Thyridium curvatum</name>
    <dbReference type="NCBI Taxonomy" id="1093900"/>
    <lineage>
        <taxon>Eukaryota</taxon>
        <taxon>Fungi</taxon>
        <taxon>Dikarya</taxon>
        <taxon>Ascomycota</taxon>
        <taxon>Pezizomycotina</taxon>
        <taxon>Sordariomycetes</taxon>
        <taxon>Sordariomycetidae</taxon>
        <taxon>Thyridiales</taxon>
        <taxon>Thyridiaceae</taxon>
        <taxon>Thyridium</taxon>
    </lineage>
</organism>
<reference evidence="3 4" key="1">
    <citation type="submission" date="2019-06" db="EMBL/GenBank/DDBJ databases">
        <title>Draft genome sequence of the filamentous fungus Phialemoniopsis curvata isolated from diesel fuel.</title>
        <authorList>
            <person name="Varaljay V.A."/>
            <person name="Lyon W.J."/>
            <person name="Crouch A.L."/>
            <person name="Drake C.E."/>
            <person name="Hollomon J.M."/>
            <person name="Nadeau L.J."/>
            <person name="Nunn H.S."/>
            <person name="Stevenson B.S."/>
            <person name="Bojanowski C.L."/>
            <person name="Crookes-Goodson W.J."/>
        </authorList>
    </citation>
    <scope>NUCLEOTIDE SEQUENCE [LARGE SCALE GENOMIC DNA]</scope>
    <source>
        <strain evidence="3 4">D216</strain>
    </source>
</reference>
<feature type="compositionally biased region" description="Basic residues" evidence="1">
    <location>
        <begin position="428"/>
        <end position="444"/>
    </location>
</feature>
<evidence type="ECO:0000313" key="4">
    <source>
        <dbReference type="Proteomes" id="UP000319257"/>
    </source>
</evidence>
<gene>
    <name evidence="3" type="ORF">E0L32_009801</name>
</gene>
<comment type="caution">
    <text evidence="3">The sequence shown here is derived from an EMBL/GenBank/DDBJ whole genome shotgun (WGS) entry which is preliminary data.</text>
</comment>
<dbReference type="STRING" id="1093900.A0A507AUX5"/>
<feature type="compositionally biased region" description="Basic and acidic residues" evidence="1">
    <location>
        <begin position="296"/>
        <end position="317"/>
    </location>
</feature>
<dbReference type="AlphaFoldDB" id="A0A507AUX5"/>
<dbReference type="OrthoDB" id="5393404at2759"/>
<feature type="compositionally biased region" description="Polar residues" evidence="1">
    <location>
        <begin position="108"/>
        <end position="118"/>
    </location>
</feature>
<feature type="region of interest" description="Disordered" evidence="1">
    <location>
        <begin position="106"/>
        <end position="444"/>
    </location>
</feature>
<accession>A0A507AUX5</accession>
<protein>
    <submittedName>
        <fullName evidence="3">Uncharacterized protein</fullName>
    </submittedName>
</protein>
<feature type="compositionally biased region" description="Low complexity" evidence="1">
    <location>
        <begin position="134"/>
        <end position="151"/>
    </location>
</feature>
<keyword evidence="2" id="KW-0472">Membrane</keyword>
<keyword evidence="2" id="KW-0812">Transmembrane</keyword>
<proteinExistence type="predicted"/>
<dbReference type="RefSeq" id="XP_030990450.1">
    <property type="nucleotide sequence ID" value="XM_031144804.1"/>
</dbReference>
<feature type="compositionally biased region" description="Low complexity" evidence="1">
    <location>
        <begin position="321"/>
        <end position="333"/>
    </location>
</feature>